<dbReference type="RefSeq" id="WP_092260294.1">
    <property type="nucleotide sequence ID" value="NZ_CP047199.1"/>
</dbReference>
<reference evidence="2" key="1">
    <citation type="submission" date="2016-10" db="EMBL/GenBank/DDBJ databases">
        <authorList>
            <person name="Varghese N."/>
            <person name="Submissions S."/>
        </authorList>
    </citation>
    <scope>NUCLEOTIDE SEQUENCE [LARGE SCALE GENOMIC DNA]</scope>
    <source>
        <strain evidence="2">DSM 20524</strain>
    </source>
</reference>
<gene>
    <name evidence="1" type="ORF">SAMN05661109_02299</name>
</gene>
<sequence>MTISAEAIIGDESQLAVRYRIEFEEGREVPRTIEELHFGYHELEVRAMQGGGLTHSEFHDENSGDNAIVFFSDLRDGQEVVAPGLWKMRFEINFPENGRTLNIDGSTGIT</sequence>
<dbReference type="EMBL" id="FOGQ01000013">
    <property type="protein sequence ID" value="SES22796.1"/>
    <property type="molecule type" value="Genomic_DNA"/>
</dbReference>
<evidence type="ECO:0000313" key="2">
    <source>
        <dbReference type="Proteomes" id="UP000198929"/>
    </source>
</evidence>
<accession>A0A1H9VM39</accession>
<proteinExistence type="predicted"/>
<organism evidence="1 2">
    <name type="scientific">Corynebacterium cystitidis DSM 20524</name>
    <dbReference type="NCBI Taxonomy" id="1121357"/>
    <lineage>
        <taxon>Bacteria</taxon>
        <taxon>Bacillati</taxon>
        <taxon>Actinomycetota</taxon>
        <taxon>Actinomycetes</taxon>
        <taxon>Mycobacteriales</taxon>
        <taxon>Corynebacteriaceae</taxon>
        <taxon>Corynebacterium</taxon>
    </lineage>
</organism>
<keyword evidence="2" id="KW-1185">Reference proteome</keyword>
<name>A0A1H9VM39_9CORY</name>
<dbReference type="Proteomes" id="UP000198929">
    <property type="component" value="Unassembled WGS sequence"/>
</dbReference>
<dbReference type="AlphaFoldDB" id="A0A1H9VM39"/>
<protein>
    <submittedName>
        <fullName evidence="1">Uncharacterized protein</fullName>
    </submittedName>
</protein>
<evidence type="ECO:0000313" key="1">
    <source>
        <dbReference type="EMBL" id="SES22796.1"/>
    </source>
</evidence>